<dbReference type="Pfam" id="PF13847">
    <property type="entry name" value="Methyltransf_31"/>
    <property type="match status" value="1"/>
</dbReference>
<protein>
    <recommendedName>
        <fullName evidence="2">Methyltransferase domain-containing protein</fullName>
    </recommendedName>
</protein>
<organism evidence="3">
    <name type="scientific">uncultured Desulfobacterium sp</name>
    <dbReference type="NCBI Taxonomy" id="201089"/>
    <lineage>
        <taxon>Bacteria</taxon>
        <taxon>Pseudomonadati</taxon>
        <taxon>Thermodesulfobacteriota</taxon>
        <taxon>Desulfobacteria</taxon>
        <taxon>Desulfobacterales</taxon>
        <taxon>Desulfobacteriaceae</taxon>
        <taxon>Desulfobacterium</taxon>
        <taxon>environmental samples</taxon>
    </lineage>
</organism>
<dbReference type="EMBL" id="FR695879">
    <property type="protein sequence ID" value="CBX31843.1"/>
    <property type="molecule type" value="Genomic_DNA"/>
</dbReference>
<evidence type="ECO:0000313" key="3">
    <source>
        <dbReference type="EMBL" id="CBX31843.1"/>
    </source>
</evidence>
<dbReference type="PANTHER" id="PTHR43861:SF3">
    <property type="entry name" value="PUTATIVE (AFU_ORTHOLOGUE AFUA_2G14390)-RELATED"/>
    <property type="match status" value="1"/>
</dbReference>
<feature type="domain" description="Methyltransferase" evidence="2">
    <location>
        <begin position="10"/>
        <end position="124"/>
    </location>
</feature>
<dbReference type="CDD" id="cd02440">
    <property type="entry name" value="AdoMet_MTases"/>
    <property type="match status" value="1"/>
</dbReference>
<dbReference type="AlphaFoldDB" id="E1YMP9"/>
<keyword evidence="1" id="KW-0808">Transferase</keyword>
<accession>E1YMP9</accession>
<gene>
    <name evidence="3" type="ORF">N47_N26680</name>
</gene>
<proteinExistence type="predicted"/>
<dbReference type="GO" id="GO:0016740">
    <property type="term" value="F:transferase activity"/>
    <property type="evidence" value="ECO:0007669"/>
    <property type="project" value="UniProtKB-KW"/>
</dbReference>
<sequence>MRRLILETGIKSGTRIIEPGCGTGRLTKILSDAVGDKGRLIAFDISPKMIAKCHSRLEHIGNVEIYLGAIENFKFEKQAFNLVLCHQVFPHFDDKPLAVRLLANALKPEGKFILFHFKNSAWINDLHRKAHPAVIADIIPSEEEMTIIFEAAGMKIDVLRDDNQGYFLKAGFIK</sequence>
<evidence type="ECO:0000259" key="2">
    <source>
        <dbReference type="Pfam" id="PF13847"/>
    </source>
</evidence>
<reference evidence="3" key="1">
    <citation type="journal article" date="2011" name="Environ. Microbiol.">
        <title>Genomic insights into the metabolic potential of the polycyclic aromatic hydrocarbon degrading sulfate-reducing Deltaproteobacterium N47.</title>
        <authorList>
            <person name="Bergmann F."/>
            <person name="Selesi D."/>
            <person name="Weinmaier T."/>
            <person name="Tischler P."/>
            <person name="Rattei T."/>
            <person name="Meckenstock R.U."/>
        </authorList>
    </citation>
    <scope>NUCLEOTIDE SEQUENCE</scope>
</reference>
<evidence type="ECO:0000256" key="1">
    <source>
        <dbReference type="ARBA" id="ARBA00022679"/>
    </source>
</evidence>
<dbReference type="InterPro" id="IPR025714">
    <property type="entry name" value="Methyltranfer_dom"/>
</dbReference>
<dbReference type="PANTHER" id="PTHR43861">
    <property type="entry name" value="TRANS-ACONITATE 2-METHYLTRANSFERASE-RELATED"/>
    <property type="match status" value="1"/>
</dbReference>
<dbReference type="SUPFAM" id="SSF53335">
    <property type="entry name" value="S-adenosyl-L-methionine-dependent methyltransferases"/>
    <property type="match status" value="1"/>
</dbReference>
<name>E1YMP9_9BACT</name>
<dbReference type="InterPro" id="IPR029063">
    <property type="entry name" value="SAM-dependent_MTases_sf"/>
</dbReference>
<dbReference type="Gene3D" id="3.40.50.150">
    <property type="entry name" value="Vaccinia Virus protein VP39"/>
    <property type="match status" value="1"/>
</dbReference>